<dbReference type="EMBL" id="VVYJ01000005">
    <property type="protein sequence ID" value="KAA5477309.1"/>
    <property type="molecule type" value="Genomic_DNA"/>
</dbReference>
<reference evidence="1 2" key="1">
    <citation type="journal article" date="2019" name="Nat. Med.">
        <title>A library of human gut bacterial isolates paired with longitudinal multiomics data enables mechanistic microbiome research.</title>
        <authorList>
            <person name="Poyet M."/>
            <person name="Groussin M."/>
            <person name="Gibbons S.M."/>
            <person name="Avila-Pacheco J."/>
            <person name="Jiang X."/>
            <person name="Kearney S.M."/>
            <person name="Perrotta A.R."/>
            <person name="Berdy B."/>
            <person name="Zhao S."/>
            <person name="Lieberman T.D."/>
            <person name="Swanson P.K."/>
            <person name="Smith M."/>
            <person name="Roesemann S."/>
            <person name="Alexander J.E."/>
            <person name="Rich S.A."/>
            <person name="Livny J."/>
            <person name="Vlamakis H."/>
            <person name="Clish C."/>
            <person name="Bullock K."/>
            <person name="Deik A."/>
            <person name="Scott J."/>
            <person name="Pierce K.A."/>
            <person name="Xavier R.J."/>
            <person name="Alm E.J."/>
        </authorList>
    </citation>
    <scope>NUCLEOTIDE SEQUENCE [LARGE SCALE GENOMIC DNA]</scope>
    <source>
        <strain evidence="1 2">BIOML-A25</strain>
    </source>
</reference>
<comment type="caution">
    <text evidence="1">The sequence shown here is derived from an EMBL/GenBank/DDBJ whole genome shotgun (WGS) entry which is preliminary data.</text>
</comment>
<dbReference type="AlphaFoldDB" id="A0A6H9Q9H3"/>
<protein>
    <submittedName>
        <fullName evidence="1">Uncharacterized protein</fullName>
    </submittedName>
</protein>
<accession>A0A6H9Q9H3</accession>
<gene>
    <name evidence="1" type="ORF">F2Y39_11145</name>
</gene>
<sequence>MSKKLISAAHSLQLVPVYNIIHFGVVRSKAVLRSIGKPDILMIVPGTLKPGDTRNEDVYTKKHTFKLAGVSQSKTLYLANLQAIPFVALYTDETGNTRVSGSPDYPLAFSFEIGSGLYDCTLSGTGPDVDAFL</sequence>
<organism evidence="1 2">
    <name type="scientific">Bacteroides caccae</name>
    <dbReference type="NCBI Taxonomy" id="47678"/>
    <lineage>
        <taxon>Bacteria</taxon>
        <taxon>Pseudomonadati</taxon>
        <taxon>Bacteroidota</taxon>
        <taxon>Bacteroidia</taxon>
        <taxon>Bacteroidales</taxon>
        <taxon>Bacteroidaceae</taxon>
        <taxon>Bacteroides</taxon>
    </lineage>
</organism>
<evidence type="ECO:0000313" key="1">
    <source>
        <dbReference type="EMBL" id="KAA5477309.1"/>
    </source>
</evidence>
<evidence type="ECO:0000313" key="2">
    <source>
        <dbReference type="Proteomes" id="UP000427825"/>
    </source>
</evidence>
<name>A0A6H9Q9H3_9BACE</name>
<proteinExistence type="predicted"/>
<dbReference type="Proteomes" id="UP000427825">
    <property type="component" value="Unassembled WGS sequence"/>
</dbReference>